<evidence type="ECO:0000256" key="1">
    <source>
        <dbReference type="ARBA" id="ARBA00005707"/>
    </source>
</evidence>
<feature type="region of interest" description="Disordered" evidence="2">
    <location>
        <begin position="1"/>
        <end position="73"/>
    </location>
</feature>
<dbReference type="InterPro" id="IPR029274">
    <property type="entry name" value="DUF4615"/>
</dbReference>
<organism evidence="3 4">
    <name type="scientific">Tetrahymena thermophila (strain SB210)</name>
    <dbReference type="NCBI Taxonomy" id="312017"/>
    <lineage>
        <taxon>Eukaryota</taxon>
        <taxon>Sar</taxon>
        <taxon>Alveolata</taxon>
        <taxon>Ciliophora</taxon>
        <taxon>Intramacronucleata</taxon>
        <taxon>Oligohymenophorea</taxon>
        <taxon>Hymenostomatida</taxon>
        <taxon>Tetrahymenina</taxon>
        <taxon>Tetrahymenidae</taxon>
        <taxon>Tetrahymena</taxon>
    </lineage>
</organism>
<dbReference type="STRING" id="312017.Q23KL1"/>
<dbReference type="OMA" id="LEIAWCV"/>
<dbReference type="HOGENOM" id="CLU_1889787_0_0_1"/>
<feature type="compositionally biased region" description="Basic and acidic residues" evidence="2">
    <location>
        <begin position="46"/>
        <end position="73"/>
    </location>
</feature>
<evidence type="ECO:0000313" key="3">
    <source>
        <dbReference type="EMBL" id="EAR96832.1"/>
    </source>
</evidence>
<dbReference type="KEGG" id="tet:TTHERM_00193240"/>
<dbReference type="PANTHER" id="PTHR13602:SF2">
    <property type="entry name" value="UPF0488 PROTEIN C8ORF33"/>
    <property type="match status" value="1"/>
</dbReference>
<name>Q23KL1_TETTS</name>
<dbReference type="EMBL" id="GG662673">
    <property type="protein sequence ID" value="EAR96832.1"/>
    <property type="molecule type" value="Genomic_DNA"/>
</dbReference>
<comment type="similarity">
    <text evidence="1">Belongs to the UPF0488 family.</text>
</comment>
<dbReference type="Proteomes" id="UP000009168">
    <property type="component" value="Unassembled WGS sequence"/>
</dbReference>
<evidence type="ECO:0000256" key="2">
    <source>
        <dbReference type="SAM" id="MobiDB-lite"/>
    </source>
</evidence>
<dbReference type="RefSeq" id="XP_001017077.1">
    <property type="nucleotide sequence ID" value="XM_001017077.1"/>
</dbReference>
<feature type="compositionally biased region" description="Basic residues" evidence="2">
    <location>
        <begin position="35"/>
        <end position="45"/>
    </location>
</feature>
<gene>
    <name evidence="3" type="ORF">TTHERM_00193240</name>
</gene>
<proteinExistence type="inferred from homology"/>
<sequence>MEEVQEKIQNLEIEDKQEEQQNSEQQTKLTPNQLKKLKQKQKKAQKKEQEKQEQEEKQQEVQDENNKSDQKQDSFEQELQWCIKQLKLGLVNNNLDKDQIKESTKVISKLESNTVLLVEKRHLMRVIFGDYRKLMKMIK</sequence>
<dbReference type="OrthoDB" id="20277at2759"/>
<dbReference type="AlphaFoldDB" id="Q23KL1"/>
<dbReference type="GeneID" id="7845945"/>
<feature type="compositionally biased region" description="Low complexity" evidence="2">
    <location>
        <begin position="25"/>
        <end position="34"/>
    </location>
</feature>
<accession>Q23KL1</accession>
<keyword evidence="4" id="KW-1185">Reference proteome</keyword>
<reference evidence="4" key="1">
    <citation type="journal article" date="2006" name="PLoS Biol.">
        <title>Macronuclear genome sequence of the ciliate Tetrahymena thermophila, a model eukaryote.</title>
        <authorList>
            <person name="Eisen J.A."/>
            <person name="Coyne R.S."/>
            <person name="Wu M."/>
            <person name="Wu D."/>
            <person name="Thiagarajan M."/>
            <person name="Wortman J.R."/>
            <person name="Badger J.H."/>
            <person name="Ren Q."/>
            <person name="Amedeo P."/>
            <person name="Jones K.M."/>
            <person name="Tallon L.J."/>
            <person name="Delcher A.L."/>
            <person name="Salzberg S.L."/>
            <person name="Silva J.C."/>
            <person name="Haas B.J."/>
            <person name="Majoros W.H."/>
            <person name="Farzad M."/>
            <person name="Carlton J.M."/>
            <person name="Smith R.K. Jr."/>
            <person name="Garg J."/>
            <person name="Pearlman R.E."/>
            <person name="Karrer K.M."/>
            <person name="Sun L."/>
            <person name="Manning G."/>
            <person name="Elde N.C."/>
            <person name="Turkewitz A.P."/>
            <person name="Asai D.J."/>
            <person name="Wilkes D.E."/>
            <person name="Wang Y."/>
            <person name="Cai H."/>
            <person name="Collins K."/>
            <person name="Stewart B.A."/>
            <person name="Lee S.R."/>
            <person name="Wilamowska K."/>
            <person name="Weinberg Z."/>
            <person name="Ruzzo W.L."/>
            <person name="Wloga D."/>
            <person name="Gaertig J."/>
            <person name="Frankel J."/>
            <person name="Tsao C.-C."/>
            <person name="Gorovsky M.A."/>
            <person name="Keeling P.J."/>
            <person name="Waller R.F."/>
            <person name="Patron N.J."/>
            <person name="Cherry J.M."/>
            <person name="Stover N.A."/>
            <person name="Krieger C.J."/>
            <person name="del Toro C."/>
            <person name="Ryder H.F."/>
            <person name="Williamson S.C."/>
            <person name="Barbeau R.A."/>
            <person name="Hamilton E.P."/>
            <person name="Orias E."/>
        </authorList>
    </citation>
    <scope>NUCLEOTIDE SEQUENCE [LARGE SCALE GENOMIC DNA]</scope>
    <source>
        <strain evidence="4">SB210</strain>
    </source>
</reference>
<protein>
    <submittedName>
        <fullName evidence="3">Uncharacterized protein</fullName>
    </submittedName>
</protein>
<dbReference type="eggNOG" id="ENOG502SBI9">
    <property type="taxonomic scope" value="Eukaryota"/>
</dbReference>
<dbReference type="Pfam" id="PF15393">
    <property type="entry name" value="DUF4615"/>
    <property type="match status" value="1"/>
</dbReference>
<dbReference type="PANTHER" id="PTHR13602">
    <property type="entry name" value="UPF0488 PROTEIN C8ORF33"/>
    <property type="match status" value="1"/>
</dbReference>
<dbReference type="InParanoid" id="Q23KL1"/>
<evidence type="ECO:0000313" key="4">
    <source>
        <dbReference type="Proteomes" id="UP000009168"/>
    </source>
</evidence>